<reference evidence="1" key="1">
    <citation type="submission" date="2014-05" db="EMBL/GenBank/DDBJ databases">
        <authorList>
            <person name="Chronopoulou M."/>
        </authorList>
    </citation>
    <scope>NUCLEOTIDE SEQUENCE</scope>
    <source>
        <tissue evidence="1">Whole organism</tissue>
    </source>
</reference>
<dbReference type="EMBL" id="HACA01004247">
    <property type="protein sequence ID" value="CDW21608.1"/>
    <property type="molecule type" value="Transcribed_RNA"/>
</dbReference>
<name>A0A0K2T6E6_LEPSM</name>
<proteinExistence type="predicted"/>
<dbReference type="AlphaFoldDB" id="A0A0K2T6E6"/>
<accession>A0A0K2T6E6</accession>
<organism evidence="1">
    <name type="scientific">Lepeophtheirus salmonis</name>
    <name type="common">Salmon louse</name>
    <name type="synonym">Caligus salmonis</name>
    <dbReference type="NCBI Taxonomy" id="72036"/>
    <lineage>
        <taxon>Eukaryota</taxon>
        <taxon>Metazoa</taxon>
        <taxon>Ecdysozoa</taxon>
        <taxon>Arthropoda</taxon>
        <taxon>Crustacea</taxon>
        <taxon>Multicrustacea</taxon>
        <taxon>Hexanauplia</taxon>
        <taxon>Copepoda</taxon>
        <taxon>Siphonostomatoida</taxon>
        <taxon>Caligidae</taxon>
        <taxon>Lepeophtheirus</taxon>
    </lineage>
</organism>
<sequence length="61" mass="7156">MNVNTRGGEKSYFLQRVESQVFDFKFKCFNIFITSSLSLETEIKTRHNLTIKGSYLKAILY</sequence>
<evidence type="ECO:0000313" key="1">
    <source>
        <dbReference type="EMBL" id="CDW21608.1"/>
    </source>
</evidence>
<protein>
    <submittedName>
        <fullName evidence="1">Uncharacterized protein</fullName>
    </submittedName>
</protein>